<dbReference type="InterPro" id="IPR016039">
    <property type="entry name" value="Thiolase-like"/>
</dbReference>
<evidence type="ECO:0000313" key="6">
    <source>
        <dbReference type="Proteomes" id="UP000030121"/>
    </source>
</evidence>
<comment type="similarity">
    <text evidence="1 3">Belongs to the thiolase-like superfamily. Beta-ketoacyl-ACP synthases family.</text>
</comment>
<dbReference type="OrthoDB" id="9808669at2"/>
<evidence type="ECO:0000259" key="4">
    <source>
        <dbReference type="PROSITE" id="PS52004"/>
    </source>
</evidence>
<name>A0A0A2MAK7_9FLAO</name>
<dbReference type="GO" id="GO:0005829">
    <property type="term" value="C:cytosol"/>
    <property type="evidence" value="ECO:0007669"/>
    <property type="project" value="TreeGrafter"/>
</dbReference>
<dbReference type="eggNOG" id="COG0304">
    <property type="taxonomic scope" value="Bacteria"/>
</dbReference>
<dbReference type="EMBL" id="JRLW01000005">
    <property type="protein sequence ID" value="KGO89672.1"/>
    <property type="molecule type" value="Genomic_DNA"/>
</dbReference>
<dbReference type="AlphaFoldDB" id="A0A0A2MAK7"/>
<dbReference type="GO" id="GO:0004315">
    <property type="term" value="F:3-oxoacyl-[acyl-carrier-protein] synthase activity"/>
    <property type="evidence" value="ECO:0007669"/>
    <property type="project" value="TreeGrafter"/>
</dbReference>
<organism evidence="5 6">
    <name type="scientific">Flavobacterium suncheonense GH29-5 = DSM 17707</name>
    <dbReference type="NCBI Taxonomy" id="1121899"/>
    <lineage>
        <taxon>Bacteria</taxon>
        <taxon>Pseudomonadati</taxon>
        <taxon>Bacteroidota</taxon>
        <taxon>Flavobacteriia</taxon>
        <taxon>Flavobacteriales</taxon>
        <taxon>Flavobacteriaceae</taxon>
        <taxon>Flavobacterium</taxon>
    </lineage>
</organism>
<dbReference type="SMART" id="SM00825">
    <property type="entry name" value="PKS_KS"/>
    <property type="match status" value="1"/>
</dbReference>
<dbReference type="STRING" id="1121899.GCA_000430025_01954"/>
<feature type="domain" description="Ketosynthase family 3 (KS3)" evidence="4">
    <location>
        <begin position="2"/>
        <end position="376"/>
    </location>
</feature>
<proteinExistence type="inferred from homology"/>
<gene>
    <name evidence="5" type="ORF">Q764_05615</name>
</gene>
<protein>
    <submittedName>
        <fullName evidence="5">Beta-ketoacyl synthase</fullName>
    </submittedName>
</protein>
<dbReference type="InterPro" id="IPR014031">
    <property type="entry name" value="Ketoacyl_synth_C"/>
</dbReference>
<dbReference type="InterPro" id="IPR014030">
    <property type="entry name" value="Ketoacyl_synth_N"/>
</dbReference>
<dbReference type="Pfam" id="PF02801">
    <property type="entry name" value="Ketoacyl-synt_C"/>
    <property type="match status" value="1"/>
</dbReference>
<dbReference type="Gene3D" id="3.40.47.10">
    <property type="match status" value="1"/>
</dbReference>
<dbReference type="InterPro" id="IPR000794">
    <property type="entry name" value="Beta-ketoacyl_synthase"/>
</dbReference>
<reference evidence="5 6" key="1">
    <citation type="submission" date="2013-09" db="EMBL/GenBank/DDBJ databases">
        <authorList>
            <person name="Zeng Z."/>
            <person name="Chen C."/>
        </authorList>
    </citation>
    <scope>NUCLEOTIDE SEQUENCE [LARGE SCALE GENOMIC DNA]</scope>
    <source>
        <strain evidence="5 6">GH29-5</strain>
    </source>
</reference>
<accession>A0A0A2MAK7</accession>
<dbReference type="PANTHER" id="PTHR11712:SF320">
    <property type="entry name" value="BETA-KETOACYL SYNTHASE"/>
    <property type="match status" value="1"/>
</dbReference>
<keyword evidence="6" id="KW-1185">Reference proteome</keyword>
<dbReference type="PROSITE" id="PS52004">
    <property type="entry name" value="KS3_2"/>
    <property type="match status" value="1"/>
</dbReference>
<comment type="caution">
    <text evidence="5">The sequence shown here is derived from an EMBL/GenBank/DDBJ whole genome shotgun (WGS) entry which is preliminary data.</text>
</comment>
<dbReference type="SUPFAM" id="SSF53901">
    <property type="entry name" value="Thiolase-like"/>
    <property type="match status" value="1"/>
</dbReference>
<evidence type="ECO:0000256" key="2">
    <source>
        <dbReference type="ARBA" id="ARBA00022679"/>
    </source>
</evidence>
<dbReference type="InterPro" id="IPR020841">
    <property type="entry name" value="PKS_Beta-ketoAc_synthase_dom"/>
</dbReference>
<evidence type="ECO:0000313" key="5">
    <source>
        <dbReference type="EMBL" id="KGO89672.1"/>
    </source>
</evidence>
<dbReference type="Proteomes" id="UP000030121">
    <property type="component" value="Unassembled WGS sequence"/>
</dbReference>
<dbReference type="PANTHER" id="PTHR11712">
    <property type="entry name" value="POLYKETIDE SYNTHASE-RELATED"/>
    <property type="match status" value="1"/>
</dbReference>
<dbReference type="RefSeq" id="WP_026980387.1">
    <property type="nucleotide sequence ID" value="NZ_AUCZ01000008.1"/>
</dbReference>
<sequence>MKKSVYITYTNCVTPLGFDLESNWIALQNGHSGIESHADVGLLDSFFASIIPNDKIDEAFAAVAQDENFTKLEKMLILAMKPLVEKHPVTSKSVFVFSTTKGNISLLGKENVSVEAAQLSVLAWKISRYFGFATEPIVVSNACVSGVLALAVAKRMLQADIYDSAFVVAGDEVSEFVLSGFNSFQAMSEEPCKPYDAKRNGVTLGEAAAAAYLTVNESEVQPNHFKILGDGAVNDANHISGPSRTGEGLVRSIQSALKEAQRKAETIDYISAHGTATVYNDEMEAIAFNRLSLQQVPVNSLKGYYGHTLGASGLLETVLGMESARRNQLIVSKGYAASGVTQPINVITANENRKIDCFLKTASGFGGCNTAVLFEKVK</sequence>
<evidence type="ECO:0000256" key="3">
    <source>
        <dbReference type="RuleBase" id="RU003694"/>
    </source>
</evidence>
<evidence type="ECO:0000256" key="1">
    <source>
        <dbReference type="ARBA" id="ARBA00008467"/>
    </source>
</evidence>
<keyword evidence="2 3" id="KW-0808">Transferase</keyword>
<dbReference type="GO" id="GO:0006633">
    <property type="term" value="P:fatty acid biosynthetic process"/>
    <property type="evidence" value="ECO:0007669"/>
    <property type="project" value="TreeGrafter"/>
</dbReference>
<dbReference type="Pfam" id="PF00109">
    <property type="entry name" value="ketoacyl-synt"/>
    <property type="match status" value="1"/>
</dbReference>